<evidence type="ECO:0000313" key="2">
    <source>
        <dbReference type="EMBL" id="CAH0546508.1"/>
    </source>
</evidence>
<proteinExistence type="predicted"/>
<dbReference type="SUPFAM" id="SSF51197">
    <property type="entry name" value="Clavaminate synthase-like"/>
    <property type="match status" value="1"/>
</dbReference>
<keyword evidence="1" id="KW-0472">Membrane</keyword>
<dbReference type="PANTHER" id="PTHR12480:SF13">
    <property type="entry name" value="LD14533P"/>
    <property type="match status" value="1"/>
</dbReference>
<dbReference type="AlphaFoldDB" id="A0A9P0FBV9"/>
<dbReference type="InterPro" id="IPR050910">
    <property type="entry name" value="JMJD6_ArgDemeth/LysHydrox"/>
</dbReference>
<feature type="transmembrane region" description="Helical" evidence="1">
    <location>
        <begin position="52"/>
        <end position="79"/>
    </location>
</feature>
<gene>
    <name evidence="2" type="ORF">MELIAE_LOCUS658</name>
</gene>
<accession>A0A9P0FBV9</accession>
<dbReference type="PANTHER" id="PTHR12480">
    <property type="entry name" value="ARGININE DEMETHYLASE AND LYSYL-HYDROXYLASE JMJD"/>
    <property type="match status" value="1"/>
</dbReference>
<protein>
    <submittedName>
        <fullName evidence="2">Uncharacterized protein</fullName>
    </submittedName>
</protein>
<keyword evidence="3" id="KW-1185">Reference proteome</keyword>
<sequence>MDKNKNIYNLKNVNDIRQSLKNINLCYSSLGLNIKDLKSVCTRYPSNFCRNICIYSLLVLILCILLQYNVIGGVFNYFLGVRCVLRNNYIIWEATRPLSNCEFCKNLSEPIVLQNVSRKEFEYYAYTSKPILIKKAFLHWPARKVFDLQFFKNLYLSINESYTSVDEECQFLHFKSNFISIKDVFNMSELRVKNAQGATSWYVGWGNCHPIILQEMRKYYPKPHFLPDDCEIPSKEYVFMGYDDGATMHLDFINRLMWQAQLKGTKTWNLLPPPECEEICHPLNFVAEPGDAVLADTRVWYHGTKIKNGEFSVSVQSEYG</sequence>
<dbReference type="GO" id="GO:0016706">
    <property type="term" value="F:2-oxoglutarate-dependent dioxygenase activity"/>
    <property type="evidence" value="ECO:0007669"/>
    <property type="project" value="TreeGrafter"/>
</dbReference>
<dbReference type="Gene3D" id="2.60.120.650">
    <property type="entry name" value="Cupin"/>
    <property type="match status" value="1"/>
</dbReference>
<keyword evidence="1" id="KW-1133">Transmembrane helix</keyword>
<organism evidence="2 3">
    <name type="scientific">Brassicogethes aeneus</name>
    <name type="common">Rape pollen beetle</name>
    <name type="synonym">Meligethes aeneus</name>
    <dbReference type="NCBI Taxonomy" id="1431903"/>
    <lineage>
        <taxon>Eukaryota</taxon>
        <taxon>Metazoa</taxon>
        <taxon>Ecdysozoa</taxon>
        <taxon>Arthropoda</taxon>
        <taxon>Hexapoda</taxon>
        <taxon>Insecta</taxon>
        <taxon>Pterygota</taxon>
        <taxon>Neoptera</taxon>
        <taxon>Endopterygota</taxon>
        <taxon>Coleoptera</taxon>
        <taxon>Polyphaga</taxon>
        <taxon>Cucujiformia</taxon>
        <taxon>Nitidulidae</taxon>
        <taxon>Meligethinae</taxon>
        <taxon>Brassicogethes</taxon>
    </lineage>
</organism>
<evidence type="ECO:0000256" key="1">
    <source>
        <dbReference type="SAM" id="Phobius"/>
    </source>
</evidence>
<dbReference type="EMBL" id="OV121132">
    <property type="protein sequence ID" value="CAH0546508.1"/>
    <property type="molecule type" value="Genomic_DNA"/>
</dbReference>
<reference evidence="2" key="1">
    <citation type="submission" date="2021-12" db="EMBL/GenBank/DDBJ databases">
        <authorList>
            <person name="King R."/>
        </authorList>
    </citation>
    <scope>NUCLEOTIDE SEQUENCE</scope>
</reference>
<dbReference type="OrthoDB" id="47883at2759"/>
<keyword evidence="1" id="KW-0812">Transmembrane</keyword>
<dbReference type="Proteomes" id="UP001154078">
    <property type="component" value="Chromosome 1"/>
</dbReference>
<evidence type="ECO:0000313" key="3">
    <source>
        <dbReference type="Proteomes" id="UP001154078"/>
    </source>
</evidence>
<name>A0A9P0FBV9_BRAAE</name>